<feature type="transmembrane region" description="Helical" evidence="6">
    <location>
        <begin position="40"/>
        <end position="60"/>
    </location>
</feature>
<dbReference type="GO" id="GO:0005886">
    <property type="term" value="C:plasma membrane"/>
    <property type="evidence" value="ECO:0007669"/>
    <property type="project" value="UniProtKB-SubCell"/>
</dbReference>
<dbReference type="InterPro" id="IPR002293">
    <property type="entry name" value="AA/rel_permease1"/>
</dbReference>
<keyword evidence="8" id="KW-1185">Reference proteome</keyword>
<protein>
    <submittedName>
        <fullName evidence="7">Inner membrane transport protein YbaT</fullName>
    </submittedName>
</protein>
<evidence type="ECO:0000313" key="8">
    <source>
        <dbReference type="Proteomes" id="UP000316714"/>
    </source>
</evidence>
<dbReference type="Pfam" id="PF13520">
    <property type="entry name" value="AA_permease_2"/>
    <property type="match status" value="1"/>
</dbReference>
<keyword evidence="3 6" id="KW-0812">Transmembrane</keyword>
<dbReference type="InterPro" id="IPR050367">
    <property type="entry name" value="APC_superfamily"/>
</dbReference>
<dbReference type="PANTHER" id="PTHR42770">
    <property type="entry name" value="AMINO ACID TRANSPORTER-RELATED"/>
    <property type="match status" value="1"/>
</dbReference>
<feature type="transmembrane region" description="Helical" evidence="6">
    <location>
        <begin position="188"/>
        <end position="211"/>
    </location>
</feature>
<evidence type="ECO:0000256" key="3">
    <source>
        <dbReference type="ARBA" id="ARBA00022692"/>
    </source>
</evidence>
<dbReference type="OrthoDB" id="9780162at2"/>
<keyword evidence="5 6" id="KW-0472">Membrane</keyword>
<evidence type="ECO:0000256" key="1">
    <source>
        <dbReference type="ARBA" id="ARBA00004651"/>
    </source>
</evidence>
<organism evidence="7 8">
    <name type="scientific">Posidoniimonas corsicana</name>
    <dbReference type="NCBI Taxonomy" id="1938618"/>
    <lineage>
        <taxon>Bacteria</taxon>
        <taxon>Pseudomonadati</taxon>
        <taxon>Planctomycetota</taxon>
        <taxon>Planctomycetia</taxon>
        <taxon>Pirellulales</taxon>
        <taxon>Lacipirellulaceae</taxon>
        <taxon>Posidoniimonas</taxon>
    </lineage>
</organism>
<evidence type="ECO:0000256" key="2">
    <source>
        <dbReference type="ARBA" id="ARBA00022475"/>
    </source>
</evidence>
<keyword evidence="2" id="KW-1003">Cell membrane</keyword>
<feature type="transmembrane region" description="Helical" evidence="6">
    <location>
        <begin position="223"/>
        <end position="244"/>
    </location>
</feature>
<gene>
    <name evidence="7" type="primary">ybaT</name>
    <name evidence="7" type="ORF">KOR34_17880</name>
</gene>
<reference evidence="7 8" key="1">
    <citation type="submission" date="2019-02" db="EMBL/GenBank/DDBJ databases">
        <title>Deep-cultivation of Planctomycetes and their phenomic and genomic characterization uncovers novel biology.</title>
        <authorList>
            <person name="Wiegand S."/>
            <person name="Jogler M."/>
            <person name="Boedeker C."/>
            <person name="Pinto D."/>
            <person name="Vollmers J."/>
            <person name="Rivas-Marin E."/>
            <person name="Kohn T."/>
            <person name="Peeters S.H."/>
            <person name="Heuer A."/>
            <person name="Rast P."/>
            <person name="Oberbeckmann S."/>
            <person name="Bunk B."/>
            <person name="Jeske O."/>
            <person name="Meyerdierks A."/>
            <person name="Storesund J.E."/>
            <person name="Kallscheuer N."/>
            <person name="Luecker S."/>
            <person name="Lage O.M."/>
            <person name="Pohl T."/>
            <person name="Merkel B.J."/>
            <person name="Hornburger P."/>
            <person name="Mueller R.-W."/>
            <person name="Bruemmer F."/>
            <person name="Labrenz M."/>
            <person name="Spormann A.M."/>
            <person name="Op Den Camp H."/>
            <person name="Overmann J."/>
            <person name="Amann R."/>
            <person name="Jetten M.S.M."/>
            <person name="Mascher T."/>
            <person name="Medema M.H."/>
            <person name="Devos D.P."/>
            <person name="Kaster A.-K."/>
            <person name="Ovreas L."/>
            <person name="Rohde M."/>
            <person name="Galperin M.Y."/>
            <person name="Jogler C."/>
        </authorList>
    </citation>
    <scope>NUCLEOTIDE SEQUENCE [LARGE SCALE GENOMIC DNA]</scope>
    <source>
        <strain evidence="7 8">KOR34</strain>
    </source>
</reference>
<feature type="transmembrane region" description="Helical" evidence="6">
    <location>
        <begin position="12"/>
        <end position="34"/>
    </location>
</feature>
<feature type="transmembrane region" description="Helical" evidence="6">
    <location>
        <begin position="274"/>
        <end position="295"/>
    </location>
</feature>
<feature type="transmembrane region" description="Helical" evidence="6">
    <location>
        <begin position="343"/>
        <end position="362"/>
    </location>
</feature>
<dbReference type="PIRSF" id="PIRSF006060">
    <property type="entry name" value="AA_transporter"/>
    <property type="match status" value="1"/>
</dbReference>
<dbReference type="RefSeq" id="WP_146564084.1">
    <property type="nucleotide sequence ID" value="NZ_SIHJ01000001.1"/>
</dbReference>
<comment type="caution">
    <text evidence="7">The sequence shown here is derived from an EMBL/GenBank/DDBJ whole genome shotgun (WGS) entry which is preliminary data.</text>
</comment>
<dbReference type="PANTHER" id="PTHR42770:SF11">
    <property type="entry name" value="INNER MEMBRANE TRANSPORT PROTEIN YBAT"/>
    <property type="match status" value="1"/>
</dbReference>
<dbReference type="AlphaFoldDB" id="A0A5C5VFH0"/>
<sequence length="436" mass="44989">MSDGSGKLGTLSTLSIGIGGMVGGGIFATTGLAVQLTKGAVPLAFVAAGVVALLTSYSYLKLSVAFPGEGGTVEFLNRGFGTGVLTGASNILLCFSYMVLVAIYAYALGSYGASFFPADEAGLWRRVIASGALVALTAANVLGGSVVIRSENALNLAKMVLLLLLVAVGLATPMAWERLAPENYVPPLSVVSGAMVVFFNYEGFELIANASGEVRDRRRSLPIAYLGGVAAAIVFYVLIVAVTVGHLPYAEAAAAGDHALAAVAEKIMGPTGHALIALAAVLACGSAINATLYSAGRLTYTVARSGELPQEFERQIRGLPLEGTFLLAVVGLLLANLVPLDAIATMGSAGFLFIFLAVNVASVRLAGQTGARRWVSMLGAASCAAALALMCVQIEQGPHSLRQLAILGGLVAAALLIEVLYRWWTGRTIHVHHSKP</sequence>
<feature type="transmembrane region" description="Helical" evidence="6">
    <location>
        <begin position="80"/>
        <end position="107"/>
    </location>
</feature>
<feature type="transmembrane region" description="Helical" evidence="6">
    <location>
        <begin position="127"/>
        <end position="148"/>
    </location>
</feature>
<dbReference type="Proteomes" id="UP000316714">
    <property type="component" value="Unassembled WGS sequence"/>
</dbReference>
<dbReference type="GO" id="GO:0022857">
    <property type="term" value="F:transmembrane transporter activity"/>
    <property type="evidence" value="ECO:0007669"/>
    <property type="project" value="InterPro"/>
</dbReference>
<proteinExistence type="predicted"/>
<evidence type="ECO:0000256" key="6">
    <source>
        <dbReference type="SAM" id="Phobius"/>
    </source>
</evidence>
<comment type="subcellular location">
    <subcellularLocation>
        <location evidence="1">Cell membrane</location>
        <topology evidence="1">Multi-pass membrane protein</topology>
    </subcellularLocation>
</comment>
<name>A0A5C5VFH0_9BACT</name>
<dbReference type="EMBL" id="SIHJ01000001">
    <property type="protein sequence ID" value="TWT36843.1"/>
    <property type="molecule type" value="Genomic_DNA"/>
</dbReference>
<dbReference type="Gene3D" id="1.20.1740.10">
    <property type="entry name" value="Amino acid/polyamine transporter I"/>
    <property type="match status" value="1"/>
</dbReference>
<evidence type="ECO:0000256" key="4">
    <source>
        <dbReference type="ARBA" id="ARBA00022989"/>
    </source>
</evidence>
<feature type="transmembrane region" description="Helical" evidence="6">
    <location>
        <begin position="374"/>
        <end position="395"/>
    </location>
</feature>
<evidence type="ECO:0000256" key="5">
    <source>
        <dbReference type="ARBA" id="ARBA00023136"/>
    </source>
</evidence>
<keyword evidence="4 6" id="KW-1133">Transmembrane helix</keyword>
<feature type="transmembrane region" description="Helical" evidence="6">
    <location>
        <begin position="316"/>
        <end position="337"/>
    </location>
</feature>
<feature type="transmembrane region" description="Helical" evidence="6">
    <location>
        <begin position="401"/>
        <end position="421"/>
    </location>
</feature>
<evidence type="ECO:0000313" key="7">
    <source>
        <dbReference type="EMBL" id="TWT36843.1"/>
    </source>
</evidence>
<feature type="transmembrane region" description="Helical" evidence="6">
    <location>
        <begin position="160"/>
        <end position="176"/>
    </location>
</feature>
<accession>A0A5C5VFH0</accession>